<dbReference type="AlphaFoldDB" id="A0A544TMF7"/>
<dbReference type="RefSeq" id="WP_142605113.1">
    <property type="nucleotide sequence ID" value="NZ_VDGG01000002.1"/>
</dbReference>
<organism evidence="2 3">
    <name type="scientific">Psychrobacillus soli</name>
    <dbReference type="NCBI Taxonomy" id="1543965"/>
    <lineage>
        <taxon>Bacteria</taxon>
        <taxon>Bacillati</taxon>
        <taxon>Bacillota</taxon>
        <taxon>Bacilli</taxon>
        <taxon>Bacillales</taxon>
        <taxon>Bacillaceae</taxon>
        <taxon>Psychrobacillus</taxon>
    </lineage>
</organism>
<feature type="transmembrane region" description="Helical" evidence="1">
    <location>
        <begin position="6"/>
        <end position="21"/>
    </location>
</feature>
<evidence type="ECO:0000256" key="1">
    <source>
        <dbReference type="SAM" id="Phobius"/>
    </source>
</evidence>
<keyword evidence="1" id="KW-1133">Transmembrane helix</keyword>
<dbReference type="Proteomes" id="UP000318937">
    <property type="component" value="Unassembled WGS sequence"/>
</dbReference>
<accession>A0A544TMF7</accession>
<sequence>MDFSIIIMIIGILMIVLSFFVKDSSKKVEAEVEELTFSLFQETSALKRRLKVVEEELLIESTKITIPKKTMKKPVVHEIIKSQVLELHKQGYSLKEISNRSSLTIEEVQSVIGGGNR</sequence>
<keyword evidence="3" id="KW-1185">Reference proteome</keyword>
<gene>
    <name evidence="2" type="ORF">FG383_01715</name>
</gene>
<proteinExistence type="predicted"/>
<dbReference type="OrthoDB" id="2454584at2"/>
<dbReference type="EMBL" id="VDGG01000002">
    <property type="protein sequence ID" value="TQR18590.1"/>
    <property type="molecule type" value="Genomic_DNA"/>
</dbReference>
<comment type="caution">
    <text evidence="2">The sequence shown here is derived from an EMBL/GenBank/DDBJ whole genome shotgun (WGS) entry which is preliminary data.</text>
</comment>
<evidence type="ECO:0000313" key="3">
    <source>
        <dbReference type="Proteomes" id="UP000318937"/>
    </source>
</evidence>
<name>A0A544TMF7_9BACI</name>
<reference evidence="2 3" key="1">
    <citation type="submission" date="2019-05" db="EMBL/GenBank/DDBJ databases">
        <title>Psychrobacillus vulpis sp. nov., a new species isolated from feces of a red fox that inhabits in The Tablas de Daimiel Natural Park, Albacete, Spain.</title>
        <authorList>
            <person name="Rodriguez M."/>
            <person name="Reina J.C."/>
            <person name="Bejar V."/>
            <person name="Llamas I."/>
        </authorList>
    </citation>
    <scope>NUCLEOTIDE SEQUENCE [LARGE SCALE GENOMIC DNA]</scope>
    <source>
        <strain evidence="2 3">NHI-2</strain>
    </source>
</reference>
<keyword evidence="1" id="KW-0472">Membrane</keyword>
<evidence type="ECO:0008006" key="4">
    <source>
        <dbReference type="Google" id="ProtNLM"/>
    </source>
</evidence>
<protein>
    <recommendedName>
        <fullName evidence="4">Resolvase HTH domain-containing protein</fullName>
    </recommendedName>
</protein>
<keyword evidence="1" id="KW-0812">Transmembrane</keyword>
<evidence type="ECO:0000313" key="2">
    <source>
        <dbReference type="EMBL" id="TQR18590.1"/>
    </source>
</evidence>